<dbReference type="InterPro" id="IPR008139">
    <property type="entry name" value="SaposinB_dom"/>
</dbReference>
<gene>
    <name evidence="4" type="ORF">PHYEVI_LOCUS5141</name>
</gene>
<dbReference type="EMBL" id="OU900095">
    <property type="protein sequence ID" value="CAG9858754.1"/>
    <property type="molecule type" value="Genomic_DNA"/>
</dbReference>
<keyword evidence="1" id="KW-1015">Disulfide bond</keyword>
<dbReference type="AlphaFoldDB" id="A0A9N9TNI6"/>
<evidence type="ECO:0000256" key="1">
    <source>
        <dbReference type="ARBA" id="ARBA00023157"/>
    </source>
</evidence>
<dbReference type="InterPro" id="IPR011001">
    <property type="entry name" value="Saposin-like"/>
</dbReference>
<dbReference type="Proteomes" id="UP001153712">
    <property type="component" value="Chromosome 2"/>
</dbReference>
<evidence type="ECO:0000256" key="2">
    <source>
        <dbReference type="SAM" id="SignalP"/>
    </source>
</evidence>
<evidence type="ECO:0000313" key="5">
    <source>
        <dbReference type="Proteomes" id="UP001153712"/>
    </source>
</evidence>
<evidence type="ECO:0000313" key="4">
    <source>
        <dbReference type="EMBL" id="CAG9858754.1"/>
    </source>
</evidence>
<feature type="chain" id="PRO_5040417353" description="Saposin B-type domain-containing protein" evidence="2">
    <location>
        <begin position="19"/>
        <end position="104"/>
    </location>
</feature>
<dbReference type="Gene3D" id="1.10.225.10">
    <property type="entry name" value="Saposin-like"/>
    <property type="match status" value="1"/>
</dbReference>
<keyword evidence="5" id="KW-1185">Reference proteome</keyword>
<evidence type="ECO:0000259" key="3">
    <source>
        <dbReference type="PROSITE" id="PS50015"/>
    </source>
</evidence>
<sequence>MKFVFFGTFLLIFGLLQAGPVQEKQDKNEDSCAVCQYDLKVLKESLEGGAMTIALEEAVVEVCRILSFSDEVCLNAANATATVAKYIGDEMHPDVICKLWQLCK</sequence>
<protein>
    <recommendedName>
        <fullName evidence="3">Saposin B-type domain-containing protein</fullName>
    </recommendedName>
</protein>
<accession>A0A9N9TNI6</accession>
<organism evidence="4 5">
    <name type="scientific">Phyllotreta striolata</name>
    <name type="common">Striped flea beetle</name>
    <name type="synonym">Crioceris striolata</name>
    <dbReference type="NCBI Taxonomy" id="444603"/>
    <lineage>
        <taxon>Eukaryota</taxon>
        <taxon>Metazoa</taxon>
        <taxon>Ecdysozoa</taxon>
        <taxon>Arthropoda</taxon>
        <taxon>Hexapoda</taxon>
        <taxon>Insecta</taxon>
        <taxon>Pterygota</taxon>
        <taxon>Neoptera</taxon>
        <taxon>Endopterygota</taxon>
        <taxon>Coleoptera</taxon>
        <taxon>Polyphaga</taxon>
        <taxon>Cucujiformia</taxon>
        <taxon>Chrysomeloidea</taxon>
        <taxon>Chrysomelidae</taxon>
        <taxon>Galerucinae</taxon>
        <taxon>Alticini</taxon>
        <taxon>Phyllotreta</taxon>
    </lineage>
</organism>
<keyword evidence="2" id="KW-0732">Signal</keyword>
<name>A0A9N9TNI6_PHYSR</name>
<proteinExistence type="predicted"/>
<reference evidence="4" key="1">
    <citation type="submission" date="2022-01" db="EMBL/GenBank/DDBJ databases">
        <authorList>
            <person name="King R."/>
        </authorList>
    </citation>
    <scope>NUCLEOTIDE SEQUENCE</scope>
</reference>
<dbReference type="OrthoDB" id="10547534at2759"/>
<dbReference type="SUPFAM" id="SSF47862">
    <property type="entry name" value="Saposin"/>
    <property type="match status" value="1"/>
</dbReference>
<feature type="domain" description="Saposin B-type" evidence="3">
    <location>
        <begin position="28"/>
        <end position="104"/>
    </location>
</feature>
<dbReference type="PROSITE" id="PS50015">
    <property type="entry name" value="SAP_B"/>
    <property type="match status" value="1"/>
</dbReference>
<feature type="signal peptide" evidence="2">
    <location>
        <begin position="1"/>
        <end position="18"/>
    </location>
</feature>